<gene>
    <name evidence="1" type="ORF">DPMN_081343</name>
</gene>
<evidence type="ECO:0000313" key="2">
    <source>
        <dbReference type="Proteomes" id="UP000828390"/>
    </source>
</evidence>
<name>A0A9D3Y8U5_DREPO</name>
<reference evidence="1" key="1">
    <citation type="journal article" date="2019" name="bioRxiv">
        <title>The Genome of the Zebra Mussel, Dreissena polymorpha: A Resource for Invasive Species Research.</title>
        <authorList>
            <person name="McCartney M.A."/>
            <person name="Auch B."/>
            <person name="Kono T."/>
            <person name="Mallez S."/>
            <person name="Zhang Y."/>
            <person name="Obille A."/>
            <person name="Becker A."/>
            <person name="Abrahante J.E."/>
            <person name="Garbe J."/>
            <person name="Badalamenti J.P."/>
            <person name="Herman A."/>
            <person name="Mangelson H."/>
            <person name="Liachko I."/>
            <person name="Sullivan S."/>
            <person name="Sone E.D."/>
            <person name="Koren S."/>
            <person name="Silverstein K.A.T."/>
            <person name="Beckman K.B."/>
            <person name="Gohl D.M."/>
        </authorList>
    </citation>
    <scope>NUCLEOTIDE SEQUENCE</scope>
    <source>
        <strain evidence="1">Duluth1</strain>
        <tissue evidence="1">Whole animal</tissue>
    </source>
</reference>
<dbReference type="EMBL" id="JAIWYP010000016">
    <property type="protein sequence ID" value="KAH3693904.1"/>
    <property type="molecule type" value="Genomic_DNA"/>
</dbReference>
<protein>
    <submittedName>
        <fullName evidence="1">Uncharacterized protein</fullName>
    </submittedName>
</protein>
<dbReference type="Proteomes" id="UP000828390">
    <property type="component" value="Unassembled WGS sequence"/>
</dbReference>
<sequence>MSFTQPKTPNLTPLLGEALSGLDRHHLTHSTMPFKGLPQSVTSVGPIMSLLSIFQLASCLAKQLPGLVERTVPLASGCVFLQLKSAQSLATLLSKGTLHLGRVAVQALAPSNMRLVHGHIAGIPESQGLVDFKKCLSFNSAISVSDLLITYLERVEPYRSPPSGFSRLVKISFLTSVPVPTQIFVKDTYVALDIRPCRLHLPGVSIVRALATKGCPSYQKGVDLATYANFYGVTWSEAECRLFAPDTVSHSAGTRNTITRTGSTLSPEHASIGIISPKTGRTCLIVEGLVSKSTPP</sequence>
<keyword evidence="2" id="KW-1185">Reference proteome</keyword>
<proteinExistence type="predicted"/>
<organism evidence="1 2">
    <name type="scientific">Dreissena polymorpha</name>
    <name type="common">Zebra mussel</name>
    <name type="synonym">Mytilus polymorpha</name>
    <dbReference type="NCBI Taxonomy" id="45954"/>
    <lineage>
        <taxon>Eukaryota</taxon>
        <taxon>Metazoa</taxon>
        <taxon>Spiralia</taxon>
        <taxon>Lophotrochozoa</taxon>
        <taxon>Mollusca</taxon>
        <taxon>Bivalvia</taxon>
        <taxon>Autobranchia</taxon>
        <taxon>Heteroconchia</taxon>
        <taxon>Euheterodonta</taxon>
        <taxon>Imparidentia</taxon>
        <taxon>Neoheterodontei</taxon>
        <taxon>Myida</taxon>
        <taxon>Dreissenoidea</taxon>
        <taxon>Dreissenidae</taxon>
        <taxon>Dreissena</taxon>
    </lineage>
</organism>
<comment type="caution">
    <text evidence="1">The sequence shown here is derived from an EMBL/GenBank/DDBJ whole genome shotgun (WGS) entry which is preliminary data.</text>
</comment>
<dbReference type="AlphaFoldDB" id="A0A9D3Y8U5"/>
<reference evidence="1" key="2">
    <citation type="submission" date="2020-11" db="EMBL/GenBank/DDBJ databases">
        <authorList>
            <person name="McCartney M.A."/>
            <person name="Auch B."/>
            <person name="Kono T."/>
            <person name="Mallez S."/>
            <person name="Becker A."/>
            <person name="Gohl D.M."/>
            <person name="Silverstein K.A.T."/>
            <person name="Koren S."/>
            <person name="Bechman K.B."/>
            <person name="Herman A."/>
            <person name="Abrahante J.E."/>
            <person name="Garbe J."/>
        </authorList>
    </citation>
    <scope>NUCLEOTIDE SEQUENCE</scope>
    <source>
        <strain evidence="1">Duluth1</strain>
        <tissue evidence="1">Whole animal</tissue>
    </source>
</reference>
<evidence type="ECO:0000313" key="1">
    <source>
        <dbReference type="EMBL" id="KAH3693904.1"/>
    </source>
</evidence>
<accession>A0A9D3Y8U5</accession>